<accession>A0ABP0VWW5</accession>
<feature type="compositionally biased region" description="Basic and acidic residues" evidence="1">
    <location>
        <begin position="29"/>
        <end position="62"/>
    </location>
</feature>
<proteinExistence type="predicted"/>
<sequence length="140" mass="15394">MAGPHNWKAASRKKVRMSMLSSPRASVRSLREGKQETVEGKFADMEHRMKSKKESSGSKDLDPFLDPLDNLRPAAGTGNTCNSNRRTEEEHHGRLPGKVKGNEYSSSAANPAGTTHGTIEDDSDVASEVESGQLHYKPMW</sequence>
<organism evidence="2 3">
    <name type="scientific">Sphagnum jensenii</name>
    <dbReference type="NCBI Taxonomy" id="128206"/>
    <lineage>
        <taxon>Eukaryota</taxon>
        <taxon>Viridiplantae</taxon>
        <taxon>Streptophyta</taxon>
        <taxon>Embryophyta</taxon>
        <taxon>Bryophyta</taxon>
        <taxon>Sphagnophytina</taxon>
        <taxon>Sphagnopsida</taxon>
        <taxon>Sphagnales</taxon>
        <taxon>Sphagnaceae</taxon>
        <taxon>Sphagnum</taxon>
    </lineage>
</organism>
<feature type="compositionally biased region" description="Low complexity" evidence="1">
    <location>
        <begin position="64"/>
        <end position="73"/>
    </location>
</feature>
<dbReference type="EMBL" id="OZ020106">
    <property type="protein sequence ID" value="CAK9257875.1"/>
    <property type="molecule type" value="Genomic_DNA"/>
</dbReference>
<protein>
    <submittedName>
        <fullName evidence="2">Uncharacterized protein</fullName>
    </submittedName>
</protein>
<dbReference type="Proteomes" id="UP001497444">
    <property type="component" value="Chromosome 11"/>
</dbReference>
<name>A0ABP0VWW5_9BRYO</name>
<evidence type="ECO:0000313" key="2">
    <source>
        <dbReference type="EMBL" id="CAK9257875.1"/>
    </source>
</evidence>
<keyword evidence="3" id="KW-1185">Reference proteome</keyword>
<gene>
    <name evidence="2" type="ORF">CSSPJE1EN1_LOCUS3353</name>
</gene>
<feature type="compositionally biased region" description="Polar residues" evidence="1">
    <location>
        <begin position="103"/>
        <end position="117"/>
    </location>
</feature>
<evidence type="ECO:0000256" key="1">
    <source>
        <dbReference type="SAM" id="MobiDB-lite"/>
    </source>
</evidence>
<evidence type="ECO:0000313" key="3">
    <source>
        <dbReference type="Proteomes" id="UP001497444"/>
    </source>
</evidence>
<reference evidence="2" key="1">
    <citation type="submission" date="2024-02" db="EMBL/GenBank/DDBJ databases">
        <authorList>
            <consortium name="ELIXIR-Norway"/>
            <consortium name="Elixir Norway"/>
        </authorList>
    </citation>
    <scope>NUCLEOTIDE SEQUENCE</scope>
</reference>
<feature type="region of interest" description="Disordered" evidence="1">
    <location>
        <begin position="1"/>
        <end position="140"/>
    </location>
</feature>